<feature type="region of interest" description="Disordered" evidence="1">
    <location>
        <begin position="1"/>
        <end position="41"/>
    </location>
</feature>
<dbReference type="AlphaFoldDB" id="A0A9N7Z175"/>
<dbReference type="Proteomes" id="UP001153269">
    <property type="component" value="Unassembled WGS sequence"/>
</dbReference>
<evidence type="ECO:0000313" key="3">
    <source>
        <dbReference type="Proteomes" id="UP001153269"/>
    </source>
</evidence>
<evidence type="ECO:0000313" key="2">
    <source>
        <dbReference type="EMBL" id="CAB1446043.1"/>
    </source>
</evidence>
<protein>
    <submittedName>
        <fullName evidence="2">Uncharacterized protein</fullName>
    </submittedName>
</protein>
<organism evidence="2 3">
    <name type="scientific">Pleuronectes platessa</name>
    <name type="common">European plaice</name>
    <dbReference type="NCBI Taxonomy" id="8262"/>
    <lineage>
        <taxon>Eukaryota</taxon>
        <taxon>Metazoa</taxon>
        <taxon>Chordata</taxon>
        <taxon>Craniata</taxon>
        <taxon>Vertebrata</taxon>
        <taxon>Euteleostomi</taxon>
        <taxon>Actinopterygii</taxon>
        <taxon>Neopterygii</taxon>
        <taxon>Teleostei</taxon>
        <taxon>Neoteleostei</taxon>
        <taxon>Acanthomorphata</taxon>
        <taxon>Carangaria</taxon>
        <taxon>Pleuronectiformes</taxon>
        <taxon>Pleuronectoidei</taxon>
        <taxon>Pleuronectidae</taxon>
        <taxon>Pleuronectes</taxon>
    </lineage>
</organism>
<reference evidence="2" key="1">
    <citation type="submission" date="2020-03" db="EMBL/GenBank/DDBJ databases">
        <authorList>
            <person name="Weist P."/>
        </authorList>
    </citation>
    <scope>NUCLEOTIDE SEQUENCE</scope>
</reference>
<evidence type="ECO:0000256" key="1">
    <source>
        <dbReference type="SAM" id="MobiDB-lite"/>
    </source>
</evidence>
<keyword evidence="3" id="KW-1185">Reference proteome</keyword>
<feature type="compositionally biased region" description="Acidic residues" evidence="1">
    <location>
        <begin position="19"/>
        <end position="41"/>
    </location>
</feature>
<sequence length="82" mass="9194">MLRESSKASSNGSEAYSSDPEEDEEEEEEEEDMVVGENDQDGMADELMDLSDLPTSLFVCSVHESVFEDDVHRCVFMFDSSS</sequence>
<proteinExistence type="predicted"/>
<dbReference type="EMBL" id="CADEAL010003868">
    <property type="protein sequence ID" value="CAB1446043.1"/>
    <property type="molecule type" value="Genomic_DNA"/>
</dbReference>
<feature type="compositionally biased region" description="Polar residues" evidence="1">
    <location>
        <begin position="7"/>
        <end position="16"/>
    </location>
</feature>
<gene>
    <name evidence="2" type="ORF">PLEPLA_LOCUS33785</name>
</gene>
<comment type="caution">
    <text evidence="2">The sequence shown here is derived from an EMBL/GenBank/DDBJ whole genome shotgun (WGS) entry which is preliminary data.</text>
</comment>
<name>A0A9N7Z175_PLEPL</name>
<accession>A0A9N7Z175</accession>